<feature type="transmembrane region" description="Helical" evidence="6">
    <location>
        <begin position="280"/>
        <end position="298"/>
    </location>
</feature>
<dbReference type="Pfam" id="PF07690">
    <property type="entry name" value="MFS_1"/>
    <property type="match status" value="1"/>
</dbReference>
<dbReference type="AlphaFoldDB" id="A0A3E0HK83"/>
<dbReference type="Proteomes" id="UP000256269">
    <property type="component" value="Unassembled WGS sequence"/>
</dbReference>
<accession>A0A3E0HK83</accession>
<evidence type="ECO:0000256" key="1">
    <source>
        <dbReference type="ARBA" id="ARBA00004651"/>
    </source>
</evidence>
<dbReference type="GO" id="GO:0005886">
    <property type="term" value="C:plasma membrane"/>
    <property type="evidence" value="ECO:0007669"/>
    <property type="project" value="UniProtKB-SubCell"/>
</dbReference>
<evidence type="ECO:0000256" key="6">
    <source>
        <dbReference type="SAM" id="Phobius"/>
    </source>
</evidence>
<feature type="transmembrane region" description="Helical" evidence="6">
    <location>
        <begin position="365"/>
        <end position="386"/>
    </location>
</feature>
<protein>
    <submittedName>
        <fullName evidence="7">Putative MFS family arabinose efflux permease</fullName>
    </submittedName>
</protein>
<dbReference type="InterPro" id="IPR011701">
    <property type="entry name" value="MFS"/>
</dbReference>
<feature type="transmembrane region" description="Helical" evidence="6">
    <location>
        <begin position="72"/>
        <end position="90"/>
    </location>
</feature>
<dbReference type="SUPFAM" id="SSF103473">
    <property type="entry name" value="MFS general substrate transporter"/>
    <property type="match status" value="1"/>
</dbReference>
<dbReference type="RefSeq" id="WP_211353084.1">
    <property type="nucleotide sequence ID" value="NZ_CP144375.1"/>
</dbReference>
<comment type="caution">
    <text evidence="7">The sequence shown here is derived from an EMBL/GenBank/DDBJ whole genome shotgun (WGS) entry which is preliminary data.</text>
</comment>
<evidence type="ECO:0000256" key="5">
    <source>
        <dbReference type="ARBA" id="ARBA00023136"/>
    </source>
</evidence>
<dbReference type="Gene3D" id="1.20.1250.20">
    <property type="entry name" value="MFS general substrate transporter like domains"/>
    <property type="match status" value="1"/>
</dbReference>
<sequence>MSWRARFRVLAGAYSFSAYGSYLNMVALNLFVYQVTGSVLGMGAFMAVRLTSGVVAGAVARRLIARLGRRRIMVWANAAPAAALVALVGCPVALRLAMLFTTALISGVGATLFLVAQRSSVPEMVPADRLTWANSLVITGRSLAMVAGFASAGLVVSWWGYSAAMLVDAATFVSCGVIVACVRIAGVDTHTEPAPEPTAAPARRAWAALGGAVLAMIALRAVDAFGSSSHNVALPVYSTLLDPHEPATFVSEFWCCWAIGNVVVQQVVRRYGRSAGMRGFAIGTVLMSAAFVLGFAGLPLAPTLVFAFLAGQADGFTEVSYTTFLQRLPSARRDHAFALSATVENTGFGVGMIVNAGLLDRLSPLSVVAGSHGIAIAVGLSLLTYLGWHRGRDASTTVGTGRDHRDGVPVPRG</sequence>
<feature type="transmembrane region" description="Helical" evidence="6">
    <location>
        <begin position="39"/>
        <end position="60"/>
    </location>
</feature>
<evidence type="ECO:0000313" key="7">
    <source>
        <dbReference type="EMBL" id="REH46882.1"/>
    </source>
</evidence>
<keyword evidence="3 6" id="KW-0812">Transmembrane</keyword>
<name>A0A3E0HK83_9PSEU</name>
<comment type="subcellular location">
    <subcellularLocation>
        <location evidence="1">Cell membrane</location>
        <topology evidence="1">Multi-pass membrane protein</topology>
    </subcellularLocation>
</comment>
<evidence type="ECO:0000256" key="3">
    <source>
        <dbReference type="ARBA" id="ARBA00022692"/>
    </source>
</evidence>
<dbReference type="EMBL" id="QUNO01000006">
    <property type="protein sequence ID" value="REH46882.1"/>
    <property type="molecule type" value="Genomic_DNA"/>
</dbReference>
<keyword evidence="2" id="KW-1003">Cell membrane</keyword>
<organism evidence="7 8">
    <name type="scientific">Kutzneria buriramensis</name>
    <dbReference type="NCBI Taxonomy" id="1045776"/>
    <lineage>
        <taxon>Bacteria</taxon>
        <taxon>Bacillati</taxon>
        <taxon>Actinomycetota</taxon>
        <taxon>Actinomycetes</taxon>
        <taxon>Pseudonocardiales</taxon>
        <taxon>Pseudonocardiaceae</taxon>
        <taxon>Kutzneria</taxon>
    </lineage>
</organism>
<keyword evidence="8" id="KW-1185">Reference proteome</keyword>
<keyword evidence="5 6" id="KW-0472">Membrane</keyword>
<proteinExistence type="predicted"/>
<keyword evidence="4 6" id="KW-1133">Transmembrane helix</keyword>
<dbReference type="PANTHER" id="PTHR23513:SF18">
    <property type="entry name" value="INTEGRAL MEMBRANE PROTEIN"/>
    <property type="match status" value="1"/>
</dbReference>
<dbReference type="InterPro" id="IPR036259">
    <property type="entry name" value="MFS_trans_sf"/>
</dbReference>
<feature type="transmembrane region" description="Helical" evidence="6">
    <location>
        <begin position="246"/>
        <end position="268"/>
    </location>
</feature>
<feature type="transmembrane region" description="Helical" evidence="6">
    <location>
        <begin position="336"/>
        <end position="359"/>
    </location>
</feature>
<gene>
    <name evidence="7" type="ORF">BCF44_10646</name>
</gene>
<dbReference type="PANTHER" id="PTHR23513">
    <property type="entry name" value="INTEGRAL MEMBRANE EFFLUX PROTEIN-RELATED"/>
    <property type="match status" value="1"/>
</dbReference>
<reference evidence="7 8" key="1">
    <citation type="submission" date="2018-08" db="EMBL/GenBank/DDBJ databases">
        <title>Genomic Encyclopedia of Archaeal and Bacterial Type Strains, Phase II (KMG-II): from individual species to whole genera.</title>
        <authorList>
            <person name="Goeker M."/>
        </authorList>
    </citation>
    <scope>NUCLEOTIDE SEQUENCE [LARGE SCALE GENOMIC DNA]</scope>
    <source>
        <strain evidence="7 8">DSM 45791</strain>
    </source>
</reference>
<evidence type="ECO:0000313" key="8">
    <source>
        <dbReference type="Proteomes" id="UP000256269"/>
    </source>
</evidence>
<feature type="transmembrane region" description="Helical" evidence="6">
    <location>
        <begin position="12"/>
        <end position="33"/>
    </location>
</feature>
<dbReference type="GO" id="GO:0022857">
    <property type="term" value="F:transmembrane transporter activity"/>
    <property type="evidence" value="ECO:0007669"/>
    <property type="project" value="InterPro"/>
</dbReference>
<feature type="transmembrane region" description="Helical" evidence="6">
    <location>
        <begin position="206"/>
        <end position="226"/>
    </location>
</feature>
<evidence type="ECO:0000256" key="4">
    <source>
        <dbReference type="ARBA" id="ARBA00022989"/>
    </source>
</evidence>
<feature type="transmembrane region" description="Helical" evidence="6">
    <location>
        <begin position="96"/>
        <end position="115"/>
    </location>
</feature>
<feature type="transmembrane region" description="Helical" evidence="6">
    <location>
        <begin position="165"/>
        <end position="185"/>
    </location>
</feature>
<feature type="transmembrane region" description="Helical" evidence="6">
    <location>
        <begin position="136"/>
        <end position="159"/>
    </location>
</feature>
<evidence type="ECO:0000256" key="2">
    <source>
        <dbReference type="ARBA" id="ARBA00022475"/>
    </source>
</evidence>